<evidence type="ECO:0000259" key="1">
    <source>
        <dbReference type="Pfam" id="PF18980"/>
    </source>
</evidence>
<dbReference type="AlphaFoldDB" id="A0A1I0AHN5"/>
<dbReference type="eggNOG" id="ENOG502ZB38">
    <property type="taxonomic scope" value="Bacteria"/>
</dbReference>
<name>A0A1I0AHN5_9FIRM</name>
<dbReference type="STRING" id="1526.SAMN02910262_00655"/>
<feature type="domain" description="DUF5716" evidence="1">
    <location>
        <begin position="107"/>
        <end position="407"/>
    </location>
</feature>
<keyword evidence="3" id="KW-1185">Reference proteome</keyword>
<dbReference type="EMBL" id="FOIL01000002">
    <property type="protein sequence ID" value="SES93815.1"/>
    <property type="molecule type" value="Genomic_DNA"/>
</dbReference>
<reference evidence="3" key="1">
    <citation type="submission" date="2016-10" db="EMBL/GenBank/DDBJ databases">
        <authorList>
            <person name="Varghese N."/>
            <person name="Submissions S."/>
        </authorList>
    </citation>
    <scope>NUCLEOTIDE SEQUENCE [LARGE SCALE GENOMIC DNA]</scope>
    <source>
        <strain evidence="3">KH1P1</strain>
    </source>
</reference>
<accession>A0A1I0AHN5</accession>
<dbReference type="OrthoDB" id="1918132at2"/>
<protein>
    <recommendedName>
        <fullName evidence="1">DUF5716 domain-containing protein</fullName>
    </recommendedName>
</protein>
<dbReference type="InterPro" id="IPR043770">
    <property type="entry name" value="DUF5716_C"/>
</dbReference>
<dbReference type="Proteomes" id="UP000199820">
    <property type="component" value="Unassembled WGS sequence"/>
</dbReference>
<dbReference type="Pfam" id="PF18980">
    <property type="entry name" value="DUF5716_C"/>
    <property type="match status" value="1"/>
</dbReference>
<sequence>MEGLIIGIDLCNNRTHITLAEPEMTWVIPTVLCKNRKFDEWYVDEEAYAHTLVGDGVMEDKLLTQVMKDGTATISGVKYEALTLLKIFLEKCLLYPRKETGITEIESLVITTTRLDVKMMDSLMYCADYLGIDRSKVHIISHTESFVYYVASQRRDVWSNQVGMFDLEDEELHYYEMRVQRSLRRTVILADGERMEEGFRLDVLDSDAGQKVGDRIMSACADRNLGRRLFSAVILTGKGFEDTDWAPDFMKKVCYRRRVFTETDLFSKGAALRAKDLTAEKTAFPFTCICDGHLRTGVSLRIQDRDREGQLSMAAAGENWYEARSTTEFIVAGKPEIEFILTPIDQKKQTTVTIPLEGFPDRPDRTTRISLSLGFASENRMIAVIRDLGFGEFYPATGTVIRREVEL</sequence>
<evidence type="ECO:0000313" key="2">
    <source>
        <dbReference type="EMBL" id="SES93815.1"/>
    </source>
</evidence>
<dbReference type="RefSeq" id="WP_074647980.1">
    <property type="nucleotide sequence ID" value="NZ_FOIL01000002.1"/>
</dbReference>
<gene>
    <name evidence="2" type="ORF">SAMN04487771_100238</name>
</gene>
<evidence type="ECO:0000313" key="3">
    <source>
        <dbReference type="Proteomes" id="UP000199820"/>
    </source>
</evidence>
<organism evidence="2 3">
    <name type="scientific">[Clostridium] aminophilum</name>
    <dbReference type="NCBI Taxonomy" id="1526"/>
    <lineage>
        <taxon>Bacteria</taxon>
        <taxon>Bacillati</taxon>
        <taxon>Bacillota</taxon>
        <taxon>Clostridia</taxon>
        <taxon>Lachnospirales</taxon>
        <taxon>Lachnospiraceae</taxon>
    </lineage>
</organism>
<proteinExistence type="predicted"/>